<proteinExistence type="predicted"/>
<keyword evidence="3" id="KW-0378">Hydrolase</keyword>
<organism evidence="5 6">
    <name type="scientific">Methyloceanibacter caenitepidi</name>
    <dbReference type="NCBI Taxonomy" id="1384459"/>
    <lineage>
        <taxon>Bacteria</taxon>
        <taxon>Pseudomonadati</taxon>
        <taxon>Pseudomonadota</taxon>
        <taxon>Alphaproteobacteria</taxon>
        <taxon>Hyphomicrobiales</taxon>
        <taxon>Hyphomicrobiaceae</taxon>
        <taxon>Methyloceanibacter</taxon>
    </lineage>
</organism>
<evidence type="ECO:0000256" key="1">
    <source>
        <dbReference type="ARBA" id="ARBA00022670"/>
    </source>
</evidence>
<dbReference type="NCBIfam" id="NF006579">
    <property type="entry name" value="PRK09104.1"/>
    <property type="match status" value="1"/>
</dbReference>
<sequence length="513" mass="54323">MDANVAGGFLLADRAKTAEENKTARSKTSEFMTVQDNGVTRRGADLAPDSVLDTLEKDRAAALARLTAFLAIPSISTDPAYHDACLEAAGWCAETLRGIGFEAGVEPTDGKPMVVARLRGETNGQPRPHVLFYGHYDVQPPDPLDAWNAPPFDAQIVDDPTHGKIIVARGASDDKGQVMTFVEACRAWMAATGALPVDVTILLEGEEESGSPSLEPFLQAHGESLKADIALVCDTGQWDAETPAITAFLRGLAFSEVTLHGPSRDLHSGIYGGPAQNPIRVLAELIAGLHDENGRITIPDFYDGVSDPSPEQRDAWRALNFDGKAFLGEVGLSVPAGETDRSVVEQLWSRPTIEVNGIVGGYTGPGTKTVIPAEASAKFSFRLVPGQEPSKVIEGLHQYIASRLPADVDVTYKGEGGSPAVGFDTGAPAFRATAQALEAEWGKAPVIVGCGASIPIVEAFRTRLGMDALLVGFALEDDAIHSPNEKYNLSSFEKGARSWVRILAALGAADAAA</sequence>
<keyword evidence="6" id="KW-1185">Reference proteome</keyword>
<evidence type="ECO:0000313" key="5">
    <source>
        <dbReference type="EMBL" id="BAQ18073.1"/>
    </source>
</evidence>
<dbReference type="Pfam" id="PF01546">
    <property type="entry name" value="Peptidase_M20"/>
    <property type="match status" value="1"/>
</dbReference>
<dbReference type="GO" id="GO:0008233">
    <property type="term" value="F:peptidase activity"/>
    <property type="evidence" value="ECO:0007669"/>
    <property type="project" value="UniProtKB-KW"/>
</dbReference>
<dbReference type="Gene3D" id="3.30.70.360">
    <property type="match status" value="1"/>
</dbReference>
<dbReference type="Proteomes" id="UP000031643">
    <property type="component" value="Chromosome"/>
</dbReference>
<reference evidence="5 6" key="1">
    <citation type="submission" date="2014-09" db="EMBL/GenBank/DDBJ databases">
        <title>Genome sequencing of Methyloceanibacter caenitepidi Gela4.</title>
        <authorList>
            <person name="Takeuchi M."/>
            <person name="Susumu S."/>
            <person name="Kamagata Y."/>
            <person name="Oshima K."/>
            <person name="Hattori M."/>
            <person name="Iwasaki W."/>
        </authorList>
    </citation>
    <scope>NUCLEOTIDE SEQUENCE [LARGE SCALE GENOMIC DNA]</scope>
    <source>
        <strain evidence="5 6">Gela4</strain>
    </source>
</reference>
<evidence type="ECO:0000259" key="4">
    <source>
        <dbReference type="Pfam" id="PF07687"/>
    </source>
</evidence>
<dbReference type="PANTHER" id="PTHR43270">
    <property type="entry name" value="BETA-ALA-HIS DIPEPTIDASE"/>
    <property type="match status" value="1"/>
</dbReference>
<dbReference type="EMBL" id="AP014648">
    <property type="protein sequence ID" value="BAQ18073.1"/>
    <property type="molecule type" value="Genomic_DNA"/>
</dbReference>
<dbReference type="AlphaFoldDB" id="A0A0A8K546"/>
<dbReference type="GO" id="GO:0046872">
    <property type="term" value="F:metal ion binding"/>
    <property type="evidence" value="ECO:0007669"/>
    <property type="project" value="UniProtKB-KW"/>
</dbReference>
<dbReference type="Gene3D" id="3.40.630.10">
    <property type="entry name" value="Zn peptidases"/>
    <property type="match status" value="1"/>
</dbReference>
<evidence type="ECO:0000313" key="6">
    <source>
        <dbReference type="Proteomes" id="UP000031643"/>
    </source>
</evidence>
<feature type="domain" description="Peptidase M20 dimerisation" evidence="4">
    <location>
        <begin position="255"/>
        <end position="407"/>
    </location>
</feature>
<dbReference type="SUPFAM" id="SSF53187">
    <property type="entry name" value="Zn-dependent exopeptidases"/>
    <property type="match status" value="1"/>
</dbReference>
<dbReference type="PANTHER" id="PTHR43270:SF12">
    <property type="entry name" value="SUCCINYL-DIAMINOPIMELATE DESUCCINYLASE"/>
    <property type="match status" value="1"/>
</dbReference>
<gene>
    <name evidence="5" type="ORF">GL4_2639</name>
</gene>
<dbReference type="InterPro" id="IPR011650">
    <property type="entry name" value="Peptidase_M20_dimer"/>
</dbReference>
<evidence type="ECO:0000256" key="2">
    <source>
        <dbReference type="ARBA" id="ARBA00022723"/>
    </source>
</evidence>
<dbReference type="HOGENOM" id="CLU_029469_2_1_5"/>
<dbReference type="InterPro" id="IPR002933">
    <property type="entry name" value="Peptidase_M20"/>
</dbReference>
<dbReference type="InterPro" id="IPR051458">
    <property type="entry name" value="Cyt/Met_Dipeptidase"/>
</dbReference>
<keyword evidence="2" id="KW-0479">Metal-binding</keyword>
<dbReference type="KEGG" id="mcg:GL4_2639"/>
<dbReference type="GO" id="GO:0006508">
    <property type="term" value="P:proteolysis"/>
    <property type="evidence" value="ECO:0007669"/>
    <property type="project" value="UniProtKB-KW"/>
</dbReference>
<evidence type="ECO:0000256" key="3">
    <source>
        <dbReference type="ARBA" id="ARBA00022801"/>
    </source>
</evidence>
<protein>
    <submittedName>
        <fullName evidence="5">Acetylornithine deacetylase/Succinyl-diaminopimelate desuccinylase and related deacylases</fullName>
    </submittedName>
</protein>
<keyword evidence="1" id="KW-0645">Protease</keyword>
<accession>A0A0A8K546</accession>
<dbReference type="STRING" id="1384459.GL4_2639"/>
<dbReference type="Pfam" id="PF07687">
    <property type="entry name" value="M20_dimer"/>
    <property type="match status" value="1"/>
</dbReference>
<name>A0A0A8K546_9HYPH</name>